<evidence type="ECO:0000313" key="5">
    <source>
        <dbReference type="EMBL" id="KAL0482316.1"/>
    </source>
</evidence>
<evidence type="ECO:0000313" key="6">
    <source>
        <dbReference type="Proteomes" id="UP001431209"/>
    </source>
</evidence>
<comment type="function">
    <text evidence="4">F-actin-capping proteins bind in a Ca(2+)-independent manner to the fast growing ends of actin filaments (barbed end) thereby blocking the exchange of subunits at these ends. Unlike other capping proteins (such as gelsolin and severin), these proteins do not sever actin filaments.</text>
</comment>
<dbReference type="Pfam" id="PF01267">
    <property type="entry name" value="F-actin_cap_A"/>
    <property type="match status" value="1"/>
</dbReference>
<keyword evidence="6" id="KW-1185">Reference proteome</keyword>
<name>A0AAW2Z0E1_9EUKA</name>
<dbReference type="EMBL" id="JAOPGA020000840">
    <property type="protein sequence ID" value="KAL0482316.1"/>
    <property type="molecule type" value="Genomic_DNA"/>
</dbReference>
<dbReference type="FunFam" id="3.90.1150.210:FF:000003">
    <property type="entry name" value="F-actin-capping protein subunit alpha"/>
    <property type="match status" value="1"/>
</dbReference>
<accession>A0AAW2Z0E1</accession>
<comment type="subunit">
    <text evidence="4">Heterodimer of an alpha and a beta subunit.</text>
</comment>
<dbReference type="GO" id="GO:0051015">
    <property type="term" value="F:actin filament binding"/>
    <property type="evidence" value="ECO:0007669"/>
    <property type="project" value="TreeGrafter"/>
</dbReference>
<reference evidence="5 6" key="1">
    <citation type="submission" date="2024-03" db="EMBL/GenBank/DDBJ databases">
        <title>The Acrasis kona genome and developmental transcriptomes reveal deep origins of eukaryotic multicellular pathways.</title>
        <authorList>
            <person name="Sheikh S."/>
            <person name="Fu C.-J."/>
            <person name="Brown M.W."/>
            <person name="Baldauf S.L."/>
        </authorList>
    </citation>
    <scope>NUCLEOTIDE SEQUENCE [LARGE SCALE GENOMIC DNA]</scope>
    <source>
        <strain evidence="5 6">ATCC MYA-3509</strain>
    </source>
</reference>
<comment type="similarity">
    <text evidence="1 4">Belongs to the F-actin-capping protein alpha subunit family.</text>
</comment>
<dbReference type="GO" id="GO:0051016">
    <property type="term" value="P:barbed-end actin filament capping"/>
    <property type="evidence" value="ECO:0007669"/>
    <property type="project" value="UniProtKB-UniRule"/>
</dbReference>
<keyword evidence="3 4" id="KW-0009">Actin-binding</keyword>
<sequence>MSLSDEDTIRIARHFLLSSPPGEFEDVLSDVRELIGNDDLLNKGAFDIFHTYNIEQLIPVDVPGKDYKIILSKYSEIEPTKYLDSRSNQVLTVDHTKGVVTEAEPRDEELSADVKKRVENLQKGVDAYVADHYLSGLATVFPSQDNDKEYIICITASKFNETNFWSGRWRSVYRVTFQDGDKVKISGSMKVNVHYYENGNVQLNTNKEYGETVDGSDIATEIGKVLRKAEGNFQTQIDTQCANLGETFKGLRKRLPITGNLFDFASNQHKLVASLSGNK</sequence>
<proteinExistence type="inferred from homology"/>
<dbReference type="AlphaFoldDB" id="A0AAW2Z0E1"/>
<dbReference type="Gene3D" id="3.90.1150.210">
    <property type="entry name" value="F-actin capping protein, beta subunit"/>
    <property type="match status" value="1"/>
</dbReference>
<evidence type="ECO:0000256" key="2">
    <source>
        <dbReference type="ARBA" id="ARBA00022467"/>
    </source>
</evidence>
<dbReference type="Gene3D" id="3.30.1140.60">
    <property type="entry name" value="F-actin capping protein, alpha subunit"/>
    <property type="match status" value="1"/>
</dbReference>
<comment type="caution">
    <text evidence="5">The sequence shown here is derived from an EMBL/GenBank/DDBJ whole genome shotgun (WGS) entry which is preliminary data.</text>
</comment>
<evidence type="ECO:0000256" key="4">
    <source>
        <dbReference type="RuleBase" id="RU365077"/>
    </source>
</evidence>
<keyword evidence="2 4" id="KW-0117">Actin capping</keyword>
<dbReference type="SUPFAM" id="SSF90096">
    <property type="entry name" value="Subunits of heterodimeric actin filament capping protein Capz"/>
    <property type="match status" value="1"/>
</dbReference>
<dbReference type="InterPro" id="IPR037282">
    <property type="entry name" value="CapZ_alpha/beta"/>
</dbReference>
<dbReference type="PANTHER" id="PTHR10653">
    <property type="entry name" value="F-ACTIN-CAPPING PROTEIN SUBUNIT ALPHA"/>
    <property type="match status" value="1"/>
</dbReference>
<protein>
    <recommendedName>
        <fullName evidence="4">F-actin-capping protein subunit alpha</fullName>
    </recommendedName>
</protein>
<dbReference type="GO" id="GO:0030863">
    <property type="term" value="C:cortical cytoskeleton"/>
    <property type="evidence" value="ECO:0007669"/>
    <property type="project" value="TreeGrafter"/>
</dbReference>
<dbReference type="PANTHER" id="PTHR10653:SF0">
    <property type="entry name" value="F-ACTIN-CAPPING PROTEIN SUBUNIT ALPHA"/>
    <property type="match status" value="1"/>
</dbReference>
<dbReference type="InterPro" id="IPR042489">
    <property type="entry name" value="CapZ_alpha_1"/>
</dbReference>
<dbReference type="Proteomes" id="UP001431209">
    <property type="component" value="Unassembled WGS sequence"/>
</dbReference>
<dbReference type="InterPro" id="IPR042276">
    <property type="entry name" value="CapZ_alpha/beta_2"/>
</dbReference>
<evidence type="ECO:0000256" key="1">
    <source>
        <dbReference type="ARBA" id="ARBA00010479"/>
    </source>
</evidence>
<organism evidence="5 6">
    <name type="scientific">Acrasis kona</name>
    <dbReference type="NCBI Taxonomy" id="1008807"/>
    <lineage>
        <taxon>Eukaryota</taxon>
        <taxon>Discoba</taxon>
        <taxon>Heterolobosea</taxon>
        <taxon>Tetramitia</taxon>
        <taxon>Eutetramitia</taxon>
        <taxon>Acrasidae</taxon>
        <taxon>Acrasis</taxon>
    </lineage>
</organism>
<dbReference type="GO" id="GO:0030036">
    <property type="term" value="P:actin cytoskeleton organization"/>
    <property type="evidence" value="ECO:0007669"/>
    <property type="project" value="TreeGrafter"/>
</dbReference>
<dbReference type="GO" id="GO:0008290">
    <property type="term" value="C:F-actin capping protein complex"/>
    <property type="evidence" value="ECO:0007669"/>
    <property type="project" value="UniProtKB-UniRule"/>
</dbReference>
<dbReference type="PRINTS" id="PR00191">
    <property type="entry name" value="FACTINCAPA"/>
</dbReference>
<evidence type="ECO:0000256" key="3">
    <source>
        <dbReference type="ARBA" id="ARBA00023203"/>
    </source>
</evidence>
<gene>
    <name evidence="5" type="ORF">AKO1_012937</name>
</gene>
<dbReference type="InterPro" id="IPR002189">
    <property type="entry name" value="CapZ_alpha"/>
</dbReference>